<dbReference type="SMART" id="SM00320">
    <property type="entry name" value="WD40"/>
    <property type="match status" value="3"/>
</dbReference>
<name>A0A1Q9EFP9_SYMMI</name>
<dbReference type="Pfam" id="PF00756">
    <property type="entry name" value="Esterase"/>
    <property type="match status" value="1"/>
</dbReference>
<dbReference type="Proteomes" id="UP000186817">
    <property type="component" value="Unassembled WGS sequence"/>
</dbReference>
<evidence type="ECO:0000256" key="2">
    <source>
        <dbReference type="ARBA" id="ARBA00023043"/>
    </source>
</evidence>
<dbReference type="Gene3D" id="1.25.40.20">
    <property type="entry name" value="Ankyrin repeat-containing domain"/>
    <property type="match status" value="2"/>
</dbReference>
<dbReference type="PANTHER" id="PTHR24198">
    <property type="entry name" value="ANKYRIN REPEAT AND PROTEIN KINASE DOMAIN-CONTAINING PROTEIN"/>
    <property type="match status" value="1"/>
</dbReference>
<dbReference type="InterPro" id="IPR036770">
    <property type="entry name" value="Ankyrin_rpt-contain_sf"/>
</dbReference>
<sequence>MPRCEATMRSRGKRRCFSLTPEQNLHHVAAVSSASPSHGCFACFARYTATEIAGKELTVEDPAAGYRALHAKLKKEEDFKDVSLKKVQTAIQKLRSDASLLPVIPALFSASDDGFLCEWSSHGAPLRAFQGTGGMQCVEVTEDLVIAGDSAGLMRMWSRTSGEHVRDVEVAQRYVKALAISGDSVFTGDYANLVQQWNLATGQREAVFTGHKAGIVSLAVSGDYIVSGGGDGAVLLFDRRTAKAINDESSEVTAEPAALLYKVSACADTCTLNHSLEGSCPTGDPCRLTRYAMANVPELTGVCAIRVLSAVTGELILEALVDEADLISTPNFRDDLRRYIQAKTGISSFRQQLLLEDKIIPEACSWESLGRPQEIRVTFQQTTEDFGDELLVAAEMGYTKRVQQILESFQNPDCVSPDEAKESAVFKACKRGHLEALELLLRAGADLTHPASDGKTPLLIAAEHGQLALVRRLVEAGAHTDLDKETQRGHTPLIMAILNGHLAITRYLIEARADKEKAFKDNDPPLLLAVDGAPAGGRQEAIRCLLDAGANMERMNSRGMFPLLMAAHEGQVDIVCQLLEAEANVNQTGSDGLTALLAAVAEGHVDVLKCLLKARANPCTPLKNGSTPWSIANSMKYHRRREMEACVNHAEILQCLRNAGAQDELANGFVCSVVLTDDRLLLPDRDEHKAVSIRLFTHTGDLVPENIRDTRTYKCGMPVWQVASLGMFIYGLCRDFTVKKFAAGSRQLLQTISVKAISKEAKNPYAMKVTPERIFVGYISSGEIGIFSTEDGRRQMEKAFVGHQGACETAQLRSGQRVFRFSEDVHFAQTEVQLAPCPRVLSTLGCFPAMVSLAEYAGLRIFTAGAGLGVVLAFALERFRRRYARKREAPMVFETCVVHRLTSNEGLKYKLIVSLPLQYHTAASQTHYPVVYAFDAEPYLFPLLATAARTEHFFKRTTWYPDLIVVGIVADIEEDFCNHHSSINVRGLWDALRPTRARDYLPTAAESPWGAPGAVSLKEISGHATTFVRFLASKIVPFVDTTYRTLQQRALIGKSFGGSGVAHALLDDVCSTLFQYFLLGSPSLAWDDKAFFRLEEETCKSRAPLAVRVYASCGSKEEAQMQTLRDFKSVLESRGYSNLSVTLEVVDGEDHGSLSYPFACRAMRWLRDEMYSLQKQES</sequence>
<dbReference type="EMBL" id="LSRX01000165">
    <property type="protein sequence ID" value="OLQ06253.1"/>
    <property type="molecule type" value="Genomic_DNA"/>
</dbReference>
<protein>
    <submittedName>
        <fullName evidence="3">Ankyrin-1</fullName>
    </submittedName>
</protein>
<dbReference type="Gene3D" id="2.130.10.10">
    <property type="entry name" value="YVTN repeat-like/Quinoprotein amine dehydrogenase"/>
    <property type="match status" value="1"/>
</dbReference>
<organism evidence="3 4">
    <name type="scientific">Symbiodinium microadriaticum</name>
    <name type="common">Dinoflagellate</name>
    <name type="synonym">Zooxanthella microadriatica</name>
    <dbReference type="NCBI Taxonomy" id="2951"/>
    <lineage>
        <taxon>Eukaryota</taxon>
        <taxon>Sar</taxon>
        <taxon>Alveolata</taxon>
        <taxon>Dinophyceae</taxon>
        <taxon>Suessiales</taxon>
        <taxon>Symbiodiniaceae</taxon>
        <taxon>Symbiodinium</taxon>
    </lineage>
</organism>
<comment type="caution">
    <text evidence="3">The sequence shown here is derived from an EMBL/GenBank/DDBJ whole genome shotgun (WGS) entry which is preliminary data.</text>
</comment>
<dbReference type="PROSITE" id="PS50082">
    <property type="entry name" value="WD_REPEATS_2"/>
    <property type="match status" value="1"/>
</dbReference>
<dbReference type="PROSITE" id="PS50297">
    <property type="entry name" value="ANK_REP_REGION"/>
    <property type="match status" value="4"/>
</dbReference>
<dbReference type="InterPro" id="IPR015943">
    <property type="entry name" value="WD40/YVTN_repeat-like_dom_sf"/>
</dbReference>
<keyword evidence="2" id="KW-0040">ANK repeat</keyword>
<dbReference type="InterPro" id="IPR001680">
    <property type="entry name" value="WD40_rpt"/>
</dbReference>
<evidence type="ECO:0000313" key="3">
    <source>
        <dbReference type="EMBL" id="OLQ06253.1"/>
    </source>
</evidence>
<dbReference type="SUPFAM" id="SSF50978">
    <property type="entry name" value="WD40 repeat-like"/>
    <property type="match status" value="1"/>
</dbReference>
<proteinExistence type="predicted"/>
<reference evidence="3 4" key="1">
    <citation type="submission" date="2016-02" db="EMBL/GenBank/DDBJ databases">
        <title>Genome analysis of coral dinoflagellate symbionts highlights evolutionary adaptations to a symbiotic lifestyle.</title>
        <authorList>
            <person name="Aranda M."/>
            <person name="Li Y."/>
            <person name="Liew Y.J."/>
            <person name="Baumgarten S."/>
            <person name="Simakov O."/>
            <person name="Wilson M."/>
            <person name="Piel J."/>
            <person name="Ashoor H."/>
            <person name="Bougouffa S."/>
            <person name="Bajic V.B."/>
            <person name="Ryu T."/>
            <person name="Ravasi T."/>
            <person name="Bayer T."/>
            <person name="Micklem G."/>
            <person name="Kim H."/>
            <person name="Bhak J."/>
            <person name="Lajeunesse T.C."/>
            <person name="Voolstra C.R."/>
        </authorList>
    </citation>
    <scope>NUCLEOTIDE SEQUENCE [LARGE SCALE GENOMIC DNA]</scope>
    <source>
        <strain evidence="3 4">CCMP2467</strain>
    </source>
</reference>
<dbReference type="PANTHER" id="PTHR24198:SF165">
    <property type="entry name" value="ANKYRIN REPEAT-CONTAINING PROTEIN-RELATED"/>
    <property type="match status" value="1"/>
</dbReference>
<dbReference type="InterPro" id="IPR000801">
    <property type="entry name" value="Esterase-like"/>
</dbReference>
<keyword evidence="4" id="KW-1185">Reference proteome</keyword>
<dbReference type="InterPro" id="IPR036322">
    <property type="entry name" value="WD40_repeat_dom_sf"/>
</dbReference>
<dbReference type="SUPFAM" id="SSF48403">
    <property type="entry name" value="Ankyrin repeat"/>
    <property type="match status" value="1"/>
</dbReference>
<dbReference type="Pfam" id="PF00023">
    <property type="entry name" value="Ank"/>
    <property type="match status" value="1"/>
</dbReference>
<dbReference type="SMART" id="SM00248">
    <property type="entry name" value="ANK"/>
    <property type="match status" value="7"/>
</dbReference>
<keyword evidence="1" id="KW-0677">Repeat</keyword>
<dbReference type="Pfam" id="PF12796">
    <property type="entry name" value="Ank_2"/>
    <property type="match status" value="2"/>
</dbReference>
<gene>
    <name evidence="3" type="primary">ANK1</name>
    <name evidence="3" type="ORF">AK812_SmicGene10536</name>
</gene>
<accession>A0A1Q9EFP9</accession>
<dbReference type="Gene3D" id="3.40.50.1820">
    <property type="entry name" value="alpha/beta hydrolase"/>
    <property type="match status" value="1"/>
</dbReference>
<dbReference type="SUPFAM" id="SSF53474">
    <property type="entry name" value="alpha/beta-Hydrolases"/>
    <property type="match status" value="1"/>
</dbReference>
<evidence type="ECO:0000313" key="4">
    <source>
        <dbReference type="Proteomes" id="UP000186817"/>
    </source>
</evidence>
<dbReference type="AlphaFoldDB" id="A0A1Q9EFP9"/>
<dbReference type="InterPro" id="IPR029058">
    <property type="entry name" value="AB_hydrolase_fold"/>
</dbReference>
<dbReference type="InterPro" id="IPR002110">
    <property type="entry name" value="Ankyrin_rpt"/>
</dbReference>
<evidence type="ECO:0000256" key="1">
    <source>
        <dbReference type="ARBA" id="ARBA00022737"/>
    </source>
</evidence>
<dbReference type="PROSITE" id="PS50088">
    <property type="entry name" value="ANK_REPEAT"/>
    <property type="match status" value="4"/>
</dbReference>
<dbReference type="OrthoDB" id="446683at2759"/>